<dbReference type="EMBL" id="JANJYI010000001">
    <property type="protein sequence ID" value="KAK2662664.1"/>
    <property type="molecule type" value="Genomic_DNA"/>
</dbReference>
<evidence type="ECO:0000313" key="2">
    <source>
        <dbReference type="EMBL" id="KAK2662664.1"/>
    </source>
</evidence>
<gene>
    <name evidence="2" type="ORF">Ddye_001238</name>
</gene>
<keyword evidence="3" id="KW-1185">Reference proteome</keyword>
<reference evidence="2" key="1">
    <citation type="journal article" date="2023" name="Plant J.">
        <title>Genome sequences and population genomics provide insights into the demographic history, inbreeding, and mutation load of two 'living fossil' tree species of Dipteronia.</title>
        <authorList>
            <person name="Feng Y."/>
            <person name="Comes H.P."/>
            <person name="Chen J."/>
            <person name="Zhu S."/>
            <person name="Lu R."/>
            <person name="Zhang X."/>
            <person name="Li P."/>
            <person name="Qiu J."/>
            <person name="Olsen K.M."/>
            <person name="Qiu Y."/>
        </authorList>
    </citation>
    <scope>NUCLEOTIDE SEQUENCE</scope>
    <source>
        <strain evidence="2">KIB01</strain>
    </source>
</reference>
<protein>
    <submittedName>
        <fullName evidence="2">Uncharacterized protein</fullName>
    </submittedName>
</protein>
<comment type="caution">
    <text evidence="2">The sequence shown here is derived from an EMBL/GenBank/DDBJ whole genome shotgun (WGS) entry which is preliminary data.</text>
</comment>
<sequence length="100" mass="11225">MISYQIGGPRDYGSDQEQQKKRMTDPLFSSIVEPERTKPRLSPSAQPHSADQGFSPIDFTPVEQQQQPREPTTKQSHRMITRPGMKDPGAPTEMSIGQTI</sequence>
<dbReference type="Proteomes" id="UP001280121">
    <property type="component" value="Unassembled WGS sequence"/>
</dbReference>
<proteinExistence type="predicted"/>
<evidence type="ECO:0000256" key="1">
    <source>
        <dbReference type="SAM" id="MobiDB-lite"/>
    </source>
</evidence>
<organism evidence="2 3">
    <name type="scientific">Dipteronia dyeriana</name>
    <dbReference type="NCBI Taxonomy" id="168575"/>
    <lineage>
        <taxon>Eukaryota</taxon>
        <taxon>Viridiplantae</taxon>
        <taxon>Streptophyta</taxon>
        <taxon>Embryophyta</taxon>
        <taxon>Tracheophyta</taxon>
        <taxon>Spermatophyta</taxon>
        <taxon>Magnoliopsida</taxon>
        <taxon>eudicotyledons</taxon>
        <taxon>Gunneridae</taxon>
        <taxon>Pentapetalae</taxon>
        <taxon>rosids</taxon>
        <taxon>malvids</taxon>
        <taxon>Sapindales</taxon>
        <taxon>Sapindaceae</taxon>
        <taxon>Hippocastanoideae</taxon>
        <taxon>Acereae</taxon>
        <taxon>Dipteronia</taxon>
    </lineage>
</organism>
<evidence type="ECO:0000313" key="3">
    <source>
        <dbReference type="Proteomes" id="UP001280121"/>
    </source>
</evidence>
<feature type="compositionally biased region" description="Polar residues" evidence="1">
    <location>
        <begin position="62"/>
        <end position="74"/>
    </location>
</feature>
<feature type="region of interest" description="Disordered" evidence="1">
    <location>
        <begin position="1"/>
        <end position="100"/>
    </location>
</feature>
<accession>A0AAE0CTC1</accession>
<dbReference type="AlphaFoldDB" id="A0AAE0CTC1"/>
<name>A0AAE0CTC1_9ROSI</name>